<feature type="compositionally biased region" description="Low complexity" evidence="1">
    <location>
        <begin position="223"/>
        <end position="234"/>
    </location>
</feature>
<feature type="domain" description="BON" evidence="2">
    <location>
        <begin position="11"/>
        <end position="81"/>
    </location>
</feature>
<dbReference type="PROSITE" id="PS50914">
    <property type="entry name" value="BON"/>
    <property type="match status" value="1"/>
</dbReference>
<dbReference type="Proteomes" id="UP000298714">
    <property type="component" value="Chromosome"/>
</dbReference>
<feature type="region of interest" description="Disordered" evidence="1">
    <location>
        <begin position="156"/>
        <end position="248"/>
    </location>
</feature>
<evidence type="ECO:0000256" key="1">
    <source>
        <dbReference type="SAM" id="MobiDB-lite"/>
    </source>
</evidence>
<reference evidence="4" key="1">
    <citation type="submission" date="2019-04" db="EMBL/GenBank/DDBJ databases">
        <title>Complete genome sequence of Sphingomonas sp. W1-2-3.</title>
        <authorList>
            <person name="Im W.T."/>
        </authorList>
    </citation>
    <scope>NUCLEOTIDE SEQUENCE [LARGE SCALE GENOMIC DNA]</scope>
    <source>
        <strain evidence="4">W1-2-3</strain>
    </source>
</reference>
<sequence length="268" mass="29111">MDGADQVIYAADVQVANNIDQIKTMLDTAMPETDIAVKTLNGLVVLEGTVATPEMVADAARLVQDFVGEKQKVVNNLTSVTPMQVNLQVKIAEVSRDVLKEVGFNAATRDKTGGFIFNISRGRNFVNIADRPLDSLPTADASSFSACRPGRSACRSTPALASSSIQRTPAPRSTSSYHRTAVPPSALPASCSASMRRARSTRWRRKAWSPSSPNRTSPPCPASSPASWPAANSRSRWRRNRARSRSNSSRTGLVCRSFRWCWRVTASA</sequence>
<evidence type="ECO:0000313" key="3">
    <source>
        <dbReference type="EMBL" id="QCI80431.1"/>
    </source>
</evidence>
<proteinExistence type="predicted"/>
<evidence type="ECO:0000313" key="4">
    <source>
        <dbReference type="Proteomes" id="UP000298714"/>
    </source>
</evidence>
<dbReference type="Pfam" id="PF04972">
    <property type="entry name" value="BON"/>
    <property type="match status" value="1"/>
</dbReference>
<keyword evidence="4" id="KW-1185">Reference proteome</keyword>
<evidence type="ECO:0000259" key="2">
    <source>
        <dbReference type="PROSITE" id="PS50914"/>
    </source>
</evidence>
<accession>A0A4D7C5N0</accession>
<feature type="compositionally biased region" description="Basic residues" evidence="1">
    <location>
        <begin position="196"/>
        <end position="207"/>
    </location>
</feature>
<organism evidence="3 4">
    <name type="scientific">Hankyongella ginsenosidimutans</name>
    <dbReference type="NCBI Taxonomy" id="1763828"/>
    <lineage>
        <taxon>Bacteria</taxon>
        <taxon>Pseudomonadati</taxon>
        <taxon>Pseudomonadota</taxon>
        <taxon>Alphaproteobacteria</taxon>
        <taxon>Sphingomonadales</taxon>
        <taxon>Sphingomonadaceae</taxon>
        <taxon>Hankyongella</taxon>
    </lineage>
</organism>
<gene>
    <name evidence="3" type="ORF">E6W36_15650</name>
</gene>
<dbReference type="InterPro" id="IPR007055">
    <property type="entry name" value="BON_dom"/>
</dbReference>
<name>A0A4D7C5N0_9SPHN</name>
<feature type="compositionally biased region" description="Low complexity" evidence="1">
    <location>
        <begin position="181"/>
        <end position="195"/>
    </location>
</feature>
<dbReference type="AlphaFoldDB" id="A0A4D7C5N0"/>
<protein>
    <submittedName>
        <fullName evidence="3">BON domain-containing protein</fullName>
    </submittedName>
</protein>
<feature type="compositionally biased region" description="Basic residues" evidence="1">
    <location>
        <begin position="235"/>
        <end position="244"/>
    </location>
</feature>
<dbReference type="EMBL" id="CP039704">
    <property type="protein sequence ID" value="QCI80431.1"/>
    <property type="molecule type" value="Genomic_DNA"/>
</dbReference>
<dbReference type="KEGG" id="hgn:E6W36_15650"/>
<feature type="compositionally biased region" description="Polar residues" evidence="1">
    <location>
        <begin position="159"/>
        <end position="178"/>
    </location>
</feature>